<protein>
    <submittedName>
        <fullName evidence="3">Ankyrin repeat-containing protein</fullName>
    </submittedName>
</protein>
<feature type="transmembrane region" description="Helical" evidence="1">
    <location>
        <begin position="249"/>
        <end position="269"/>
    </location>
</feature>
<dbReference type="Proteomes" id="UP000026915">
    <property type="component" value="Chromosome 10"/>
</dbReference>
<feature type="transmembrane region" description="Helical" evidence="1">
    <location>
        <begin position="58"/>
        <end position="82"/>
    </location>
</feature>
<proteinExistence type="predicted"/>
<keyword evidence="1" id="KW-0472">Membrane</keyword>
<keyword evidence="1" id="KW-1133">Transmembrane helix</keyword>
<dbReference type="AlphaFoldDB" id="A0A061FMN5"/>
<gene>
    <name evidence="3" type="ORF">TCM_042933</name>
</gene>
<reference evidence="3 4" key="1">
    <citation type="journal article" date="2013" name="Genome Biol.">
        <title>The genome sequence of the most widely cultivated cacao type and its use to identify candidate genes regulating pod color.</title>
        <authorList>
            <person name="Motamayor J.C."/>
            <person name="Mockaitis K."/>
            <person name="Schmutz J."/>
            <person name="Haiminen N."/>
            <person name="Iii D.L."/>
            <person name="Cornejo O."/>
            <person name="Findley S.D."/>
            <person name="Zheng P."/>
            <person name="Utro F."/>
            <person name="Royaert S."/>
            <person name="Saski C."/>
            <person name="Jenkins J."/>
            <person name="Podicheti R."/>
            <person name="Zhao M."/>
            <person name="Scheffler B.E."/>
            <person name="Stack J.C."/>
            <person name="Feltus F.A."/>
            <person name="Mustiga G.M."/>
            <person name="Amores F."/>
            <person name="Phillips W."/>
            <person name="Marelli J.P."/>
            <person name="May G.D."/>
            <person name="Shapiro H."/>
            <person name="Ma J."/>
            <person name="Bustamante C.D."/>
            <person name="Schnell R.J."/>
            <person name="Main D."/>
            <person name="Gilbert D."/>
            <person name="Parida L."/>
            <person name="Kuhn D.N."/>
        </authorList>
    </citation>
    <scope>NUCLEOTIDE SEQUENCE [LARGE SCALE GENOMIC DNA]</scope>
    <source>
        <strain evidence="4">cv. Matina 1-6</strain>
    </source>
</reference>
<dbReference type="HOGENOM" id="CLU_938146_0_0_1"/>
<keyword evidence="4" id="KW-1185">Reference proteome</keyword>
<evidence type="ECO:0000313" key="4">
    <source>
        <dbReference type="Proteomes" id="UP000026915"/>
    </source>
</evidence>
<keyword evidence="2" id="KW-0732">Signal</keyword>
<keyword evidence="1" id="KW-0812">Transmembrane</keyword>
<organism evidence="3 4">
    <name type="scientific">Theobroma cacao</name>
    <name type="common">Cacao</name>
    <name type="synonym">Cocoa</name>
    <dbReference type="NCBI Taxonomy" id="3641"/>
    <lineage>
        <taxon>Eukaryota</taxon>
        <taxon>Viridiplantae</taxon>
        <taxon>Streptophyta</taxon>
        <taxon>Embryophyta</taxon>
        <taxon>Tracheophyta</taxon>
        <taxon>Spermatophyta</taxon>
        <taxon>Magnoliopsida</taxon>
        <taxon>eudicotyledons</taxon>
        <taxon>Gunneridae</taxon>
        <taxon>Pentapetalae</taxon>
        <taxon>rosids</taxon>
        <taxon>malvids</taxon>
        <taxon>Malvales</taxon>
        <taxon>Malvaceae</taxon>
        <taxon>Byttnerioideae</taxon>
        <taxon>Theobroma</taxon>
    </lineage>
</organism>
<name>A0A061FMN5_THECC</name>
<dbReference type="EMBL" id="CM001888">
    <property type="protein sequence ID" value="EOY18331.1"/>
    <property type="molecule type" value="Genomic_DNA"/>
</dbReference>
<feature type="signal peptide" evidence="2">
    <location>
        <begin position="1"/>
        <end position="26"/>
    </location>
</feature>
<dbReference type="PANTHER" id="PTHR24128:SF46">
    <property type="entry name" value="ALPHA-LATROTOXIN-LHE1A-LIKE ISOFORM X1"/>
    <property type="match status" value="1"/>
</dbReference>
<sequence>MDNVSSEDRNALLVVLGLLLTATYQASISPPGSVWQGGACSNSIPQYMKKYRAHGSRGMTALQVLLAFLAISFEEAVCLTVPTPLAFRVMTFNILKFVFPITTSVYALSVLHIAARNNQPKADKRATNQAGSTTLAVANELNNIDSINILHGWRSARVLNFEHKIQKQMVKHVTKASEVIFQGVDSISSEDRNALLVILGVLLTATYQASISPPVSVWQGDGSSNSNSTVGHHGKLPGKSVMDQANFPFFYIPAYTVFIVAFFLTLGLLKPFPHGFRTSLQVLLAFLAISFDGSITS</sequence>
<evidence type="ECO:0000256" key="2">
    <source>
        <dbReference type="SAM" id="SignalP"/>
    </source>
</evidence>
<evidence type="ECO:0000256" key="1">
    <source>
        <dbReference type="SAM" id="Phobius"/>
    </source>
</evidence>
<feature type="chain" id="PRO_5001602213" evidence="2">
    <location>
        <begin position="27"/>
        <end position="297"/>
    </location>
</feature>
<accession>A0A061FMN5</accession>
<dbReference type="Gramene" id="EOY18331">
    <property type="protein sequence ID" value="EOY18331"/>
    <property type="gene ID" value="TCM_042933"/>
</dbReference>
<evidence type="ECO:0000313" key="3">
    <source>
        <dbReference type="EMBL" id="EOY18331.1"/>
    </source>
</evidence>
<feature type="transmembrane region" description="Helical" evidence="1">
    <location>
        <begin position="94"/>
        <end position="115"/>
    </location>
</feature>
<dbReference type="PANTHER" id="PTHR24128">
    <property type="entry name" value="HOMEOBOX PROTEIN WARIAI"/>
    <property type="match status" value="1"/>
</dbReference>
<dbReference type="InParanoid" id="A0A061FMN5"/>